<dbReference type="InterPro" id="IPR001715">
    <property type="entry name" value="CH_dom"/>
</dbReference>
<feature type="domain" description="Calponin-homology (CH)" evidence="2">
    <location>
        <begin position="24"/>
        <end position="161"/>
    </location>
</feature>
<dbReference type="PROSITE" id="PS50021">
    <property type="entry name" value="CH"/>
    <property type="match status" value="1"/>
</dbReference>
<dbReference type="OrthoDB" id="206130at2759"/>
<feature type="region of interest" description="Disordered" evidence="1">
    <location>
        <begin position="179"/>
        <end position="239"/>
    </location>
</feature>
<dbReference type="Proteomes" id="UP000549394">
    <property type="component" value="Unassembled WGS sequence"/>
</dbReference>
<dbReference type="GO" id="GO:0051015">
    <property type="term" value="F:actin filament binding"/>
    <property type="evidence" value="ECO:0007669"/>
    <property type="project" value="TreeGrafter"/>
</dbReference>
<organism evidence="3 4">
    <name type="scientific">Dimorphilus gyrociliatus</name>
    <dbReference type="NCBI Taxonomy" id="2664684"/>
    <lineage>
        <taxon>Eukaryota</taxon>
        <taxon>Metazoa</taxon>
        <taxon>Spiralia</taxon>
        <taxon>Lophotrochozoa</taxon>
        <taxon>Annelida</taxon>
        <taxon>Polychaeta</taxon>
        <taxon>Polychaeta incertae sedis</taxon>
        <taxon>Dinophilidae</taxon>
        <taxon>Dimorphilus</taxon>
    </lineage>
</organism>
<dbReference type="Pfam" id="PF00307">
    <property type="entry name" value="CH"/>
    <property type="match status" value="1"/>
</dbReference>
<dbReference type="GO" id="GO:1904825">
    <property type="term" value="P:protein localization to microtubule plus-end"/>
    <property type="evidence" value="ECO:0007669"/>
    <property type="project" value="TreeGrafter"/>
</dbReference>
<dbReference type="Gene3D" id="1.10.418.10">
    <property type="entry name" value="Calponin-like domain"/>
    <property type="match status" value="1"/>
</dbReference>
<dbReference type="SUPFAM" id="SSF47576">
    <property type="entry name" value="Calponin-homology domain, CH-domain"/>
    <property type="match status" value="1"/>
</dbReference>
<evidence type="ECO:0000313" key="3">
    <source>
        <dbReference type="EMBL" id="CAD5120863.1"/>
    </source>
</evidence>
<proteinExistence type="predicted"/>
<feature type="compositionally biased region" description="Acidic residues" evidence="1">
    <location>
        <begin position="179"/>
        <end position="190"/>
    </location>
</feature>
<feature type="compositionally biased region" description="Low complexity" evidence="1">
    <location>
        <begin position="191"/>
        <end position="213"/>
    </location>
</feature>
<dbReference type="InterPro" id="IPR036872">
    <property type="entry name" value="CH_dom_sf"/>
</dbReference>
<comment type="caution">
    <text evidence="3">The sequence shown here is derived from an EMBL/GenBank/DDBJ whole genome shotgun (WGS) entry which is preliminary data.</text>
</comment>
<protein>
    <recommendedName>
        <fullName evidence="2">Calponin-homology (CH) domain-containing protein</fullName>
    </recommendedName>
</protein>
<dbReference type="AlphaFoldDB" id="A0A7I8W273"/>
<dbReference type="GO" id="GO:0001725">
    <property type="term" value="C:stress fiber"/>
    <property type="evidence" value="ECO:0007669"/>
    <property type="project" value="TreeGrafter"/>
</dbReference>
<dbReference type="GO" id="GO:0005884">
    <property type="term" value="C:actin filament"/>
    <property type="evidence" value="ECO:0007669"/>
    <property type="project" value="TreeGrafter"/>
</dbReference>
<keyword evidence="4" id="KW-1185">Reference proteome</keyword>
<dbReference type="GO" id="GO:0031110">
    <property type="term" value="P:regulation of microtubule polymerization or depolymerization"/>
    <property type="evidence" value="ECO:0007669"/>
    <property type="project" value="TreeGrafter"/>
</dbReference>
<reference evidence="3 4" key="1">
    <citation type="submission" date="2020-08" db="EMBL/GenBank/DDBJ databases">
        <authorList>
            <person name="Hejnol A."/>
        </authorList>
    </citation>
    <scope>NUCLEOTIDE SEQUENCE [LARGE SCALE GENOMIC DNA]</scope>
</reference>
<accession>A0A7I8W273</accession>
<dbReference type="GO" id="GO:0035371">
    <property type="term" value="C:microtubule plus-end"/>
    <property type="evidence" value="ECO:0007669"/>
    <property type="project" value="TreeGrafter"/>
</dbReference>
<gene>
    <name evidence="3" type="ORF">DGYR_LOCUS8886</name>
</gene>
<dbReference type="GO" id="GO:0008017">
    <property type="term" value="F:microtubule binding"/>
    <property type="evidence" value="ECO:0007669"/>
    <property type="project" value="TreeGrafter"/>
</dbReference>
<sequence length="264" mass="31127">MENEIISIEHKSVQPFRTKNEYMYAMKKDLVNWFNTLYQIGMTEENFFQALETGVVLCKHANELRKYIIKVADSPDAFIPWSRLKKLPIVSLPDNNLKYRENVERKSFQARDNVTNFIQFCRDLGINDVVLFETNDLVERNKEHSERLVILCLLEVARRGSKFGMLAPKLIEFEEEIDRELEDSDEDENDNNLAQNENNNDIDSYYESESNNSIEYLEKDLNEPVIEQPKQQSRRKKADLRGLDEIVSIKKIIEKDNIKNKKKQ</sequence>
<evidence type="ECO:0000259" key="2">
    <source>
        <dbReference type="PROSITE" id="PS50021"/>
    </source>
</evidence>
<dbReference type="EMBL" id="CAJFCJ010000013">
    <property type="protein sequence ID" value="CAD5120863.1"/>
    <property type="molecule type" value="Genomic_DNA"/>
</dbReference>
<evidence type="ECO:0000313" key="4">
    <source>
        <dbReference type="Proteomes" id="UP000549394"/>
    </source>
</evidence>
<evidence type="ECO:0000256" key="1">
    <source>
        <dbReference type="SAM" id="MobiDB-lite"/>
    </source>
</evidence>
<dbReference type="PANTHER" id="PTHR46756">
    <property type="entry name" value="TRANSGELIN"/>
    <property type="match status" value="1"/>
</dbReference>
<dbReference type="GO" id="GO:0005737">
    <property type="term" value="C:cytoplasm"/>
    <property type="evidence" value="ECO:0007669"/>
    <property type="project" value="TreeGrafter"/>
</dbReference>
<dbReference type="GO" id="GO:0001578">
    <property type="term" value="P:microtubule bundle formation"/>
    <property type="evidence" value="ECO:0007669"/>
    <property type="project" value="TreeGrafter"/>
</dbReference>
<dbReference type="GO" id="GO:0051764">
    <property type="term" value="P:actin crosslink formation"/>
    <property type="evidence" value="ECO:0007669"/>
    <property type="project" value="TreeGrafter"/>
</dbReference>
<dbReference type="SMART" id="SM00033">
    <property type="entry name" value="CH"/>
    <property type="match status" value="1"/>
</dbReference>
<dbReference type="PANTHER" id="PTHR46756:SF18">
    <property type="entry name" value="GAS2-LIKE PROTEIN PICKLED EGGS"/>
    <property type="match status" value="1"/>
</dbReference>
<name>A0A7I8W273_9ANNE</name>
<dbReference type="GO" id="GO:0008093">
    <property type="term" value="F:cytoskeletal anchor activity"/>
    <property type="evidence" value="ECO:0007669"/>
    <property type="project" value="TreeGrafter"/>
</dbReference>